<reference evidence="1 2" key="1">
    <citation type="journal article" date="2006" name="Science">
        <title>The genome of black cottonwood, Populus trichocarpa (Torr. &amp; Gray).</title>
        <authorList>
            <person name="Tuskan G.A."/>
            <person name="Difazio S."/>
            <person name="Jansson S."/>
            <person name="Bohlmann J."/>
            <person name="Grigoriev I."/>
            <person name="Hellsten U."/>
            <person name="Putnam N."/>
            <person name="Ralph S."/>
            <person name="Rombauts S."/>
            <person name="Salamov A."/>
            <person name="Schein J."/>
            <person name="Sterck L."/>
            <person name="Aerts A."/>
            <person name="Bhalerao R.R."/>
            <person name="Bhalerao R.P."/>
            <person name="Blaudez D."/>
            <person name="Boerjan W."/>
            <person name="Brun A."/>
            <person name="Brunner A."/>
            <person name="Busov V."/>
            <person name="Campbell M."/>
            <person name="Carlson J."/>
            <person name="Chalot M."/>
            <person name="Chapman J."/>
            <person name="Chen G.L."/>
            <person name="Cooper D."/>
            <person name="Coutinho P.M."/>
            <person name="Couturier J."/>
            <person name="Covert S."/>
            <person name="Cronk Q."/>
            <person name="Cunningham R."/>
            <person name="Davis J."/>
            <person name="Degroeve S."/>
            <person name="Dejardin A."/>
            <person name="Depamphilis C."/>
            <person name="Detter J."/>
            <person name="Dirks B."/>
            <person name="Dubchak I."/>
            <person name="Duplessis S."/>
            <person name="Ehlting J."/>
            <person name="Ellis B."/>
            <person name="Gendler K."/>
            <person name="Goodstein D."/>
            <person name="Gribskov M."/>
            <person name="Grimwood J."/>
            <person name="Groover A."/>
            <person name="Gunter L."/>
            <person name="Hamberger B."/>
            <person name="Heinze B."/>
            <person name="Helariutta Y."/>
            <person name="Henrissat B."/>
            <person name="Holligan D."/>
            <person name="Holt R."/>
            <person name="Huang W."/>
            <person name="Islam-Faridi N."/>
            <person name="Jones S."/>
            <person name="Jones-Rhoades M."/>
            <person name="Jorgensen R."/>
            <person name="Joshi C."/>
            <person name="Kangasjarvi J."/>
            <person name="Karlsson J."/>
            <person name="Kelleher C."/>
            <person name="Kirkpatrick R."/>
            <person name="Kirst M."/>
            <person name="Kohler A."/>
            <person name="Kalluri U."/>
            <person name="Larimer F."/>
            <person name="Leebens-Mack J."/>
            <person name="Leple J.C."/>
            <person name="Locascio P."/>
            <person name="Lou Y."/>
            <person name="Lucas S."/>
            <person name="Martin F."/>
            <person name="Montanini B."/>
            <person name="Napoli C."/>
            <person name="Nelson D.R."/>
            <person name="Nelson C."/>
            <person name="Nieminen K."/>
            <person name="Nilsson O."/>
            <person name="Pereda V."/>
            <person name="Peter G."/>
            <person name="Philippe R."/>
            <person name="Pilate G."/>
            <person name="Poliakov A."/>
            <person name="Razumovskaya J."/>
            <person name="Richardson P."/>
            <person name="Rinaldi C."/>
            <person name="Ritland K."/>
            <person name="Rouze P."/>
            <person name="Ryaboy D."/>
            <person name="Schmutz J."/>
            <person name="Schrader J."/>
            <person name="Segerman B."/>
            <person name="Shin H."/>
            <person name="Siddiqui A."/>
            <person name="Sterky F."/>
            <person name="Terry A."/>
            <person name="Tsai C.J."/>
            <person name="Uberbacher E."/>
            <person name="Unneberg P."/>
            <person name="Vahala J."/>
            <person name="Wall K."/>
            <person name="Wessler S."/>
            <person name="Yang G."/>
            <person name="Yin T."/>
            <person name="Douglas C."/>
            <person name="Marra M."/>
            <person name="Sandberg G."/>
            <person name="Van de Peer Y."/>
            <person name="Rokhsar D."/>
        </authorList>
    </citation>
    <scope>NUCLEOTIDE SEQUENCE [LARGE SCALE GENOMIC DNA]</scope>
    <source>
        <strain evidence="2">cv. Nisqually</strain>
    </source>
</reference>
<dbReference type="InParanoid" id="A0A2K1ZWN5"/>
<evidence type="ECO:0000313" key="2">
    <source>
        <dbReference type="Proteomes" id="UP000006729"/>
    </source>
</evidence>
<keyword evidence="2" id="KW-1185">Reference proteome</keyword>
<organism evidence="1 2">
    <name type="scientific">Populus trichocarpa</name>
    <name type="common">Western balsam poplar</name>
    <name type="synonym">Populus balsamifera subsp. trichocarpa</name>
    <dbReference type="NCBI Taxonomy" id="3694"/>
    <lineage>
        <taxon>Eukaryota</taxon>
        <taxon>Viridiplantae</taxon>
        <taxon>Streptophyta</taxon>
        <taxon>Embryophyta</taxon>
        <taxon>Tracheophyta</taxon>
        <taxon>Spermatophyta</taxon>
        <taxon>Magnoliopsida</taxon>
        <taxon>eudicotyledons</taxon>
        <taxon>Gunneridae</taxon>
        <taxon>Pentapetalae</taxon>
        <taxon>rosids</taxon>
        <taxon>fabids</taxon>
        <taxon>Malpighiales</taxon>
        <taxon>Salicaceae</taxon>
        <taxon>Saliceae</taxon>
        <taxon>Populus</taxon>
    </lineage>
</organism>
<dbReference type="Pfam" id="PF03140">
    <property type="entry name" value="DUF247"/>
    <property type="match status" value="1"/>
</dbReference>
<protein>
    <submittedName>
        <fullName evidence="1">Uncharacterized protein</fullName>
    </submittedName>
</protein>
<dbReference type="STRING" id="3694.A0A2K1ZWN5"/>
<gene>
    <name evidence="1" type="ORF">POPTR_006G042900</name>
</gene>
<evidence type="ECO:0000313" key="1">
    <source>
        <dbReference type="EMBL" id="PNT29673.1"/>
    </source>
</evidence>
<accession>A0A2K1ZWN5</accession>
<dbReference type="AlphaFoldDB" id="A0A2K1ZWN5"/>
<dbReference type="PANTHER" id="PTHR31170:SF25">
    <property type="entry name" value="BNAA09G04570D PROTEIN"/>
    <property type="match status" value="1"/>
</dbReference>
<dbReference type="PANTHER" id="PTHR31170">
    <property type="entry name" value="BNAC04G53230D PROTEIN"/>
    <property type="match status" value="1"/>
</dbReference>
<sequence>MEDKKLEIVISSGSVSHSFTSCDEWMRKMTTEMTEETGGDYQQKGLKVPRVPSTFRKIEQNKKCYDPSMVSLGPYHHGKQELKEMEELKFPMARQFVRDCEMPFEAMWSKVKELKIAASKCYVEDMIAKFNKDDQFNQMMFLDGCFILQFLICFMQKPENLKISSHDAVLVTKDLFLLENQLPFSVLKSLMSFRYKKSDQGGGEGMKLFADFFKHIRAIPPRRESCRDKISNFFCKLVPKSLSSLSGLSGDQHEPAHLLEFFHMQFVGRQINLSDHTSQTSWQEDDTRTIWYRYYPAEELRDIGIHFKPSKTSHFTDVQFKPTWLAGRLYIPPLSIDDSTKSLLLNLVAYEATLDTSKDWITSYVCFMDSLIDHPEDVKELRSQGILLTTLGSDKQVAELFNEIANNIVPNPYAFIKVKSAIESHYKNTFKRWILHYKGPIYGIIIKYSFLYGIIVTALKAYVSATPPKTFGICRIPDTNVTHYP</sequence>
<proteinExistence type="predicted"/>
<dbReference type="ExpressionAtlas" id="A0A2K1ZWN5">
    <property type="expression patterns" value="baseline"/>
</dbReference>
<dbReference type="EMBL" id="CM009295">
    <property type="protein sequence ID" value="PNT29673.1"/>
    <property type="molecule type" value="Genomic_DNA"/>
</dbReference>
<name>A0A2K1ZWN5_POPTR</name>
<dbReference type="InterPro" id="IPR004158">
    <property type="entry name" value="DUF247_pln"/>
</dbReference>
<dbReference type="Proteomes" id="UP000006729">
    <property type="component" value="Chromosome 6"/>
</dbReference>
<dbReference type="PROSITE" id="PS51257">
    <property type="entry name" value="PROKAR_LIPOPROTEIN"/>
    <property type="match status" value="1"/>
</dbReference>